<accession>A0A533I4V5</accession>
<dbReference type="EMBL" id="VAFL01000008">
    <property type="protein sequence ID" value="TKW66133.1"/>
    <property type="molecule type" value="Genomic_DNA"/>
</dbReference>
<feature type="chain" id="PRO_5022242648" evidence="2">
    <location>
        <begin position="24"/>
        <end position="293"/>
    </location>
</feature>
<evidence type="ECO:0000256" key="1">
    <source>
        <dbReference type="SAM" id="MobiDB-lite"/>
    </source>
</evidence>
<reference evidence="3 4" key="1">
    <citation type="journal article" date="2017" name="Nat. Commun.">
        <title>In situ click chemistry generation of cyclooxygenase-2 inhibitors.</title>
        <authorList>
            <person name="Bhardwaj A."/>
            <person name="Kaur J."/>
            <person name="Wuest M."/>
            <person name="Wuest F."/>
        </authorList>
    </citation>
    <scope>NUCLEOTIDE SEQUENCE [LARGE SCALE GENOMIC DNA]</scope>
    <source>
        <strain evidence="3">S2_012_000_R3_94</strain>
    </source>
</reference>
<evidence type="ECO:0000313" key="4">
    <source>
        <dbReference type="Proteomes" id="UP000315344"/>
    </source>
</evidence>
<dbReference type="Pfam" id="PF06776">
    <property type="entry name" value="IalB"/>
    <property type="match status" value="1"/>
</dbReference>
<dbReference type="InterPro" id="IPR038696">
    <property type="entry name" value="IalB_sf"/>
</dbReference>
<evidence type="ECO:0000313" key="3">
    <source>
        <dbReference type="EMBL" id="TKW66133.1"/>
    </source>
</evidence>
<dbReference type="InterPro" id="IPR010642">
    <property type="entry name" value="Invasion_prot_B"/>
</dbReference>
<name>A0A533I4V5_PARDE</name>
<organism evidence="3 4">
    <name type="scientific">Paracoccus denitrificans</name>
    <dbReference type="NCBI Taxonomy" id="266"/>
    <lineage>
        <taxon>Bacteria</taxon>
        <taxon>Pseudomonadati</taxon>
        <taxon>Pseudomonadota</taxon>
        <taxon>Alphaproteobacteria</taxon>
        <taxon>Rhodobacterales</taxon>
        <taxon>Paracoccaceae</taxon>
        <taxon>Paracoccus</taxon>
    </lineage>
</organism>
<dbReference type="Gene3D" id="2.60.40.1880">
    <property type="entry name" value="Invasion associated locus B (IalB) protein"/>
    <property type="match status" value="1"/>
</dbReference>
<keyword evidence="2" id="KW-0732">Signal</keyword>
<feature type="region of interest" description="Disordered" evidence="1">
    <location>
        <begin position="25"/>
        <end position="109"/>
    </location>
</feature>
<evidence type="ECO:0000256" key="2">
    <source>
        <dbReference type="SAM" id="SignalP"/>
    </source>
</evidence>
<proteinExistence type="predicted"/>
<feature type="signal peptide" evidence="2">
    <location>
        <begin position="1"/>
        <end position="23"/>
    </location>
</feature>
<gene>
    <name evidence="3" type="ORF">DI616_11615</name>
</gene>
<feature type="compositionally biased region" description="Low complexity" evidence="1">
    <location>
        <begin position="77"/>
        <end position="102"/>
    </location>
</feature>
<dbReference type="Proteomes" id="UP000315344">
    <property type="component" value="Unassembled WGS sequence"/>
</dbReference>
<feature type="compositionally biased region" description="Low complexity" evidence="1">
    <location>
        <begin position="25"/>
        <end position="69"/>
    </location>
</feature>
<feature type="region of interest" description="Disordered" evidence="1">
    <location>
        <begin position="268"/>
        <end position="293"/>
    </location>
</feature>
<protein>
    <submittedName>
        <fullName evidence="3">Invasion associated locus B family protein</fullName>
    </submittedName>
</protein>
<sequence>MSPKANSTALAVILALCASPVLAQATTEESPAATSSDSAPATDTPPASGAATTEPTGSEASAAEPAAEPAESDAAEAEAAPAEATPDAEAAAEDAPAADATPAEPPVGAYYPRATHGDWSLRCIKTADGADPCELYQLMKDAEGNSVAEITLIPLDNGGEAKAGATIVTPLETDLTQGIRLQIDSGQAKAYPFNFCAPVGCVSRVGLTDAEINSLKRGNTGSVSLLPYGAGADQVVSLPLSLTGFTAGYTELEAAVAEMRAAAEAAPAPAADDAAAAAPADAAPAETEAAPAQ</sequence>
<dbReference type="AlphaFoldDB" id="A0A533I4V5"/>
<comment type="caution">
    <text evidence="3">The sequence shown here is derived from an EMBL/GenBank/DDBJ whole genome shotgun (WGS) entry which is preliminary data.</text>
</comment>